<dbReference type="Pfam" id="PF02601">
    <property type="entry name" value="Exonuc_VII_L"/>
    <property type="match status" value="1"/>
</dbReference>
<dbReference type="PANTHER" id="PTHR30008">
    <property type="entry name" value="EXODEOXYRIBONUCLEASE 7 LARGE SUBUNIT"/>
    <property type="match status" value="1"/>
</dbReference>
<evidence type="ECO:0000259" key="7">
    <source>
        <dbReference type="Pfam" id="PF02601"/>
    </source>
</evidence>
<reference evidence="9 10" key="1">
    <citation type="journal article" date="2015" name="Nature">
        <title>rRNA introns, odd ribosomes, and small enigmatic genomes across a large radiation of phyla.</title>
        <authorList>
            <person name="Brown C.T."/>
            <person name="Hug L.A."/>
            <person name="Thomas B.C."/>
            <person name="Sharon I."/>
            <person name="Castelle C.J."/>
            <person name="Singh A."/>
            <person name="Wilkins M.J."/>
            <person name="Williams K.H."/>
            <person name="Banfield J.F."/>
        </authorList>
    </citation>
    <scope>NUCLEOTIDE SEQUENCE [LARGE SCALE GENOMIC DNA]</scope>
</reference>
<sequence>MNDALTVAQFNETINIQLQTIGMVSVVGEITEKNITRNSGLMMTIKDEKENAILKLSGFAPRIKGINAVEVGMKIVANGVPQLYSPYGSFSLNIVSVVPYGEGSLKVAYERLKKLLESKGYFAPERKRRLPEFVTKIVLITADGSAAYTDFLKILNENSVGLDIGFYPVSVQGKNAVDEIVSAFGSIKNSADENNVDCVVLTRGGGSLEDLIAFNSEEVAEAVFASPFPVLSAVGHERDTSISDMVADIVASTPSQAAYYLAQHNDSFIDKYVQSIDDIEQRILGLLNMFDYTDKMRILRGRIEAELSRLDFSDKLRVVKQRLDGEVINYKTRVNSFHNLLASYDPRKVLERGYAIVRLNTGAESSRDGKVIKSIKQLSISDNVSIKVPDGTIGAEVKKLYKS</sequence>
<feature type="domain" description="Exonuclease VII large subunit C-terminal" evidence="7">
    <location>
        <begin position="121"/>
        <end position="287"/>
    </location>
</feature>
<dbReference type="GO" id="GO:0003676">
    <property type="term" value="F:nucleic acid binding"/>
    <property type="evidence" value="ECO:0007669"/>
    <property type="project" value="InterPro"/>
</dbReference>
<proteinExistence type="inferred from homology"/>
<evidence type="ECO:0000256" key="2">
    <source>
        <dbReference type="ARBA" id="ARBA00022722"/>
    </source>
</evidence>
<organism evidence="9 10">
    <name type="scientific">candidate division WS6 bacterium GW2011_GWA2_37_6</name>
    <dbReference type="NCBI Taxonomy" id="1619087"/>
    <lineage>
        <taxon>Bacteria</taxon>
        <taxon>Candidatus Dojkabacteria</taxon>
    </lineage>
</organism>
<evidence type="ECO:0000256" key="5">
    <source>
        <dbReference type="HAMAP-Rule" id="MF_00378"/>
    </source>
</evidence>
<dbReference type="EC" id="3.1.11.6" evidence="5"/>
<dbReference type="HAMAP" id="MF_00378">
    <property type="entry name" value="Exonuc_7_L"/>
    <property type="match status" value="1"/>
</dbReference>
<dbReference type="Proteomes" id="UP000034852">
    <property type="component" value="Unassembled WGS sequence"/>
</dbReference>
<comment type="catalytic activity">
    <reaction evidence="5 6">
        <text>Exonucleolytic cleavage in either 5'- to 3'- or 3'- to 5'-direction to yield nucleoside 5'-phosphates.</text>
        <dbReference type="EC" id="3.1.11.6"/>
    </reaction>
</comment>
<evidence type="ECO:0000256" key="6">
    <source>
        <dbReference type="RuleBase" id="RU004355"/>
    </source>
</evidence>
<dbReference type="InterPro" id="IPR025824">
    <property type="entry name" value="OB-fold_nuc-bd_dom"/>
</dbReference>
<name>A0A0G0JH64_9BACT</name>
<evidence type="ECO:0000259" key="8">
    <source>
        <dbReference type="Pfam" id="PF13742"/>
    </source>
</evidence>
<evidence type="ECO:0000313" key="9">
    <source>
        <dbReference type="EMBL" id="KKQ36084.1"/>
    </source>
</evidence>
<dbReference type="Pfam" id="PF13742">
    <property type="entry name" value="tRNA_anti_2"/>
    <property type="match status" value="1"/>
</dbReference>
<dbReference type="InterPro" id="IPR003753">
    <property type="entry name" value="Exonuc_VII_L"/>
</dbReference>
<keyword evidence="4 5" id="KW-0269">Exonuclease</keyword>
<dbReference type="NCBIfam" id="TIGR00237">
    <property type="entry name" value="xseA"/>
    <property type="match status" value="1"/>
</dbReference>
<comment type="similarity">
    <text evidence="5 6">Belongs to the XseA family.</text>
</comment>
<dbReference type="GO" id="GO:0006308">
    <property type="term" value="P:DNA catabolic process"/>
    <property type="evidence" value="ECO:0007669"/>
    <property type="project" value="UniProtKB-UniRule"/>
</dbReference>
<dbReference type="AlphaFoldDB" id="A0A0G0JH64"/>
<dbReference type="EMBL" id="LBTH01000009">
    <property type="protein sequence ID" value="KKQ36084.1"/>
    <property type="molecule type" value="Genomic_DNA"/>
</dbReference>
<accession>A0A0G0JH64</accession>
<dbReference type="GO" id="GO:0008855">
    <property type="term" value="F:exodeoxyribonuclease VII activity"/>
    <property type="evidence" value="ECO:0007669"/>
    <property type="project" value="UniProtKB-UniRule"/>
</dbReference>
<dbReference type="InterPro" id="IPR020579">
    <property type="entry name" value="Exonuc_VII_lsu_C"/>
</dbReference>
<gene>
    <name evidence="5" type="primary">xseA</name>
    <name evidence="9" type="ORF">US52_C0009G0006</name>
</gene>
<keyword evidence="3 5" id="KW-0378">Hydrolase</keyword>
<comment type="function">
    <text evidence="5">Bidirectionally degrades single-stranded DNA into large acid-insoluble oligonucleotides, which are then degraded further into small acid-soluble oligonucleotides.</text>
</comment>
<dbReference type="PANTHER" id="PTHR30008:SF0">
    <property type="entry name" value="EXODEOXYRIBONUCLEASE 7 LARGE SUBUNIT"/>
    <property type="match status" value="1"/>
</dbReference>
<evidence type="ECO:0000256" key="3">
    <source>
        <dbReference type="ARBA" id="ARBA00022801"/>
    </source>
</evidence>
<dbReference type="GO" id="GO:0005737">
    <property type="term" value="C:cytoplasm"/>
    <property type="evidence" value="ECO:0007669"/>
    <property type="project" value="UniProtKB-SubCell"/>
</dbReference>
<comment type="subcellular location">
    <subcellularLocation>
        <location evidence="5 6">Cytoplasm</location>
    </subcellularLocation>
</comment>
<evidence type="ECO:0000256" key="4">
    <source>
        <dbReference type="ARBA" id="ARBA00022839"/>
    </source>
</evidence>
<evidence type="ECO:0000256" key="1">
    <source>
        <dbReference type="ARBA" id="ARBA00022490"/>
    </source>
</evidence>
<evidence type="ECO:0000313" key="10">
    <source>
        <dbReference type="Proteomes" id="UP000034852"/>
    </source>
</evidence>
<dbReference type="GO" id="GO:0009318">
    <property type="term" value="C:exodeoxyribonuclease VII complex"/>
    <property type="evidence" value="ECO:0007669"/>
    <property type="project" value="UniProtKB-UniRule"/>
</dbReference>
<feature type="domain" description="OB-fold nucleic acid binding" evidence="8">
    <location>
        <begin position="5"/>
        <end position="96"/>
    </location>
</feature>
<protein>
    <recommendedName>
        <fullName evidence="5">Exodeoxyribonuclease 7 large subunit</fullName>
        <ecNumber evidence="5">3.1.11.6</ecNumber>
    </recommendedName>
    <alternativeName>
        <fullName evidence="5">Exodeoxyribonuclease VII large subunit</fullName>
        <shortName evidence="5">Exonuclease VII large subunit</shortName>
    </alternativeName>
</protein>
<comment type="subunit">
    <text evidence="5">Heterooligomer composed of large and small subunits.</text>
</comment>
<dbReference type="PATRIC" id="fig|1619087.5.peg.139"/>
<comment type="caution">
    <text evidence="9">The sequence shown here is derived from an EMBL/GenBank/DDBJ whole genome shotgun (WGS) entry which is preliminary data.</text>
</comment>
<keyword evidence="2 5" id="KW-0540">Nuclease</keyword>
<keyword evidence="1 5" id="KW-0963">Cytoplasm</keyword>